<keyword evidence="3" id="KW-1185">Reference proteome</keyword>
<sequence length="151" mass="17357">MKLQPLRVFLIGLITVLPYNLLAQDTQNTASWEETVSYIQENINLLSNKQETVKATEHTLVKTEIMENEVYTFTILFKELRLVEITDSICDSCSWGLVVVTDTDKIKLSIDNKNYIHTHNYISLDYYPTTISEDQLAVVKALQHLSFLASR</sequence>
<reference evidence="2 3" key="1">
    <citation type="journal article" date="2007" name="Int. J. Syst. Evol. Microbiol.">
        <title>Marixanthomonas ophiurae gen. nov., sp. nov., a marine bacterium of the family Flavobacteriaceae isolated from a deep-sea brittle star.</title>
        <authorList>
            <person name="Romanenko L.A."/>
            <person name="Uchino M."/>
            <person name="Frolova G.M."/>
            <person name="Mikhailov V.V."/>
        </authorList>
    </citation>
    <scope>NUCLEOTIDE SEQUENCE [LARGE SCALE GENOMIC DNA]</scope>
    <source>
        <strain evidence="2 3">KMM 3046</strain>
    </source>
</reference>
<keyword evidence="1" id="KW-0732">Signal</keyword>
<evidence type="ECO:0000313" key="2">
    <source>
        <dbReference type="EMBL" id="RFN58159.1"/>
    </source>
</evidence>
<feature type="chain" id="PRO_5017776222" description="DUF4468 domain-containing protein" evidence="1">
    <location>
        <begin position="24"/>
        <end position="151"/>
    </location>
</feature>
<protein>
    <recommendedName>
        <fullName evidence="4">DUF4468 domain-containing protein</fullName>
    </recommendedName>
</protein>
<feature type="signal peptide" evidence="1">
    <location>
        <begin position="1"/>
        <end position="23"/>
    </location>
</feature>
<organism evidence="2 3">
    <name type="scientific">Marixanthomonas ophiurae</name>
    <dbReference type="NCBI Taxonomy" id="387659"/>
    <lineage>
        <taxon>Bacteria</taxon>
        <taxon>Pseudomonadati</taxon>
        <taxon>Bacteroidota</taxon>
        <taxon>Flavobacteriia</taxon>
        <taxon>Flavobacteriales</taxon>
        <taxon>Flavobacteriaceae</taxon>
        <taxon>Marixanthomonas</taxon>
    </lineage>
</organism>
<proteinExistence type="predicted"/>
<dbReference type="AlphaFoldDB" id="A0A3E1Q7P5"/>
<name>A0A3E1Q7P5_9FLAO</name>
<dbReference type="Proteomes" id="UP000261082">
    <property type="component" value="Unassembled WGS sequence"/>
</dbReference>
<evidence type="ECO:0000313" key="3">
    <source>
        <dbReference type="Proteomes" id="UP000261082"/>
    </source>
</evidence>
<dbReference type="EMBL" id="QVID01000002">
    <property type="protein sequence ID" value="RFN58159.1"/>
    <property type="molecule type" value="Genomic_DNA"/>
</dbReference>
<comment type="caution">
    <text evidence="2">The sequence shown here is derived from an EMBL/GenBank/DDBJ whole genome shotgun (WGS) entry which is preliminary data.</text>
</comment>
<accession>A0A3E1Q7P5</accession>
<dbReference type="RefSeq" id="WP_117160107.1">
    <property type="nucleotide sequence ID" value="NZ_QVID01000002.1"/>
</dbReference>
<gene>
    <name evidence="2" type="ORF">DZ858_13070</name>
</gene>
<evidence type="ECO:0000256" key="1">
    <source>
        <dbReference type="SAM" id="SignalP"/>
    </source>
</evidence>
<evidence type="ECO:0008006" key="4">
    <source>
        <dbReference type="Google" id="ProtNLM"/>
    </source>
</evidence>